<dbReference type="SUPFAM" id="SSF53448">
    <property type="entry name" value="Nucleotide-diphospho-sugar transferases"/>
    <property type="match status" value="1"/>
</dbReference>
<dbReference type="Proteomes" id="UP001216139">
    <property type="component" value="Chromosome"/>
</dbReference>
<gene>
    <name evidence="2" type="ORF">PQO05_26625</name>
</gene>
<accession>A0ABY7T7C8</accession>
<dbReference type="RefSeq" id="WP_273630560.1">
    <property type="nucleotide sequence ID" value="NZ_CP117167.1"/>
</dbReference>
<evidence type="ECO:0000313" key="3">
    <source>
        <dbReference type="Proteomes" id="UP001216139"/>
    </source>
</evidence>
<keyword evidence="3" id="KW-1185">Reference proteome</keyword>
<organism evidence="2 3">
    <name type="scientific">Mucilaginibacter jinjuensis</name>
    <dbReference type="NCBI Taxonomy" id="1176721"/>
    <lineage>
        <taxon>Bacteria</taxon>
        <taxon>Pseudomonadati</taxon>
        <taxon>Bacteroidota</taxon>
        <taxon>Sphingobacteriia</taxon>
        <taxon>Sphingobacteriales</taxon>
        <taxon>Sphingobacteriaceae</taxon>
        <taxon>Mucilaginibacter</taxon>
    </lineage>
</organism>
<feature type="domain" description="Glycosyltransferase 2-like" evidence="1">
    <location>
        <begin position="4"/>
        <end position="111"/>
    </location>
</feature>
<dbReference type="Pfam" id="PF00535">
    <property type="entry name" value="Glycos_transf_2"/>
    <property type="match status" value="1"/>
</dbReference>
<name>A0ABY7T7C8_9SPHI</name>
<dbReference type="InterPro" id="IPR001173">
    <property type="entry name" value="Glyco_trans_2-like"/>
</dbReference>
<dbReference type="EMBL" id="CP117167">
    <property type="protein sequence ID" value="WCT12301.1"/>
    <property type="molecule type" value="Genomic_DNA"/>
</dbReference>
<dbReference type="PANTHER" id="PTHR22916">
    <property type="entry name" value="GLYCOSYLTRANSFERASE"/>
    <property type="match status" value="1"/>
</dbReference>
<dbReference type="CDD" id="cd04196">
    <property type="entry name" value="GT_2_like_d"/>
    <property type="match status" value="1"/>
</dbReference>
<proteinExistence type="predicted"/>
<evidence type="ECO:0000313" key="2">
    <source>
        <dbReference type="EMBL" id="WCT12301.1"/>
    </source>
</evidence>
<reference evidence="2 3" key="1">
    <citation type="submission" date="2023-02" db="EMBL/GenBank/DDBJ databases">
        <title>Genome sequence of Mucilaginibacter jinjuensis strain KACC 16571.</title>
        <authorList>
            <person name="Kim S."/>
            <person name="Heo J."/>
            <person name="Kwon S.-W."/>
        </authorList>
    </citation>
    <scope>NUCLEOTIDE SEQUENCE [LARGE SCALE GENOMIC DNA]</scope>
    <source>
        <strain evidence="2 3">KACC 16571</strain>
    </source>
</reference>
<sequence length="298" mass="34470">MKISVVMATYNGEKYLEQQIQSILNQSLPPSEFIVCDDCSTDGTVAILEKYAQQHKLRYVVNDHQLGLVANFKKAVALADDANYIALSDQDDEWLVDKLEKSAALMQQIDDPQIPCMVYTDLILVNQHDEVLNPSFRNERGQHHYQHNLETLFFSNFVNGCASLINPELKRRFAEIPDDVLLNHDVWMALTALTFGKAEYLPLPLVKYRKHENNVSISGNVKPKNKYRSAFKELLVSVKGKKDYLSAEFITTRRFYNRFSNDMTANKKQAFKNFLALQQKPYIIKKLAYRNTLKKYKF</sequence>
<protein>
    <submittedName>
        <fullName evidence="2">Glycosyltransferase family 2 protein</fullName>
    </submittedName>
</protein>
<dbReference type="PANTHER" id="PTHR22916:SF3">
    <property type="entry name" value="UDP-GLCNAC:BETAGAL BETA-1,3-N-ACETYLGLUCOSAMINYLTRANSFERASE-LIKE PROTEIN 1"/>
    <property type="match status" value="1"/>
</dbReference>
<dbReference type="Gene3D" id="3.90.550.10">
    <property type="entry name" value="Spore Coat Polysaccharide Biosynthesis Protein SpsA, Chain A"/>
    <property type="match status" value="1"/>
</dbReference>
<evidence type="ECO:0000259" key="1">
    <source>
        <dbReference type="Pfam" id="PF00535"/>
    </source>
</evidence>
<dbReference type="InterPro" id="IPR029044">
    <property type="entry name" value="Nucleotide-diphossugar_trans"/>
</dbReference>